<dbReference type="Gene3D" id="2.60.120.40">
    <property type="match status" value="1"/>
</dbReference>
<gene>
    <name evidence="7" type="ORF">VZT92_011380</name>
</gene>
<evidence type="ECO:0000256" key="5">
    <source>
        <dbReference type="SAM" id="SignalP"/>
    </source>
</evidence>
<dbReference type="InterPro" id="IPR001073">
    <property type="entry name" value="C1q_dom"/>
</dbReference>
<dbReference type="PRINTS" id="PR00007">
    <property type="entry name" value="COMPLEMNTC1Q"/>
</dbReference>
<protein>
    <recommendedName>
        <fullName evidence="6">C1q domain-containing protein</fullName>
    </recommendedName>
</protein>
<comment type="caution">
    <text evidence="7">The sequence shown here is derived from an EMBL/GenBank/DDBJ whole genome shotgun (WGS) entry which is preliminary data.</text>
</comment>
<comment type="subcellular location">
    <subcellularLocation>
        <location evidence="1">Secreted</location>
    </subcellularLocation>
</comment>
<keyword evidence="8" id="KW-1185">Reference proteome</keyword>
<organism evidence="7 8">
    <name type="scientific">Zoarces viviparus</name>
    <name type="common">Viviparous eelpout</name>
    <name type="synonym">Blennius viviparus</name>
    <dbReference type="NCBI Taxonomy" id="48416"/>
    <lineage>
        <taxon>Eukaryota</taxon>
        <taxon>Metazoa</taxon>
        <taxon>Chordata</taxon>
        <taxon>Craniata</taxon>
        <taxon>Vertebrata</taxon>
        <taxon>Euteleostomi</taxon>
        <taxon>Actinopterygii</taxon>
        <taxon>Neopterygii</taxon>
        <taxon>Teleostei</taxon>
        <taxon>Neoteleostei</taxon>
        <taxon>Acanthomorphata</taxon>
        <taxon>Eupercaria</taxon>
        <taxon>Perciformes</taxon>
        <taxon>Cottioidei</taxon>
        <taxon>Zoarcales</taxon>
        <taxon>Zoarcidae</taxon>
        <taxon>Zoarcinae</taxon>
        <taxon>Zoarces</taxon>
    </lineage>
</organism>
<dbReference type="PANTHER" id="PTHR22923:SF102">
    <property type="entry name" value="CEREBELLIN 13-RELATED"/>
    <property type="match status" value="1"/>
</dbReference>
<dbReference type="InterPro" id="IPR050822">
    <property type="entry name" value="Cerebellin_Synaptic_Org"/>
</dbReference>
<feature type="domain" description="C1q" evidence="6">
    <location>
        <begin position="59"/>
        <end position="195"/>
    </location>
</feature>
<dbReference type="Pfam" id="PF00386">
    <property type="entry name" value="C1q"/>
    <property type="match status" value="1"/>
</dbReference>
<dbReference type="Proteomes" id="UP001488805">
    <property type="component" value="Unassembled WGS sequence"/>
</dbReference>
<dbReference type="GO" id="GO:0005576">
    <property type="term" value="C:extracellular region"/>
    <property type="evidence" value="ECO:0007669"/>
    <property type="project" value="UniProtKB-SubCell"/>
</dbReference>
<evidence type="ECO:0000256" key="3">
    <source>
        <dbReference type="ARBA" id="ARBA00022729"/>
    </source>
</evidence>
<accession>A0AAW1FAU3</accession>
<evidence type="ECO:0000256" key="4">
    <source>
        <dbReference type="SAM" id="Coils"/>
    </source>
</evidence>
<evidence type="ECO:0000256" key="2">
    <source>
        <dbReference type="ARBA" id="ARBA00022525"/>
    </source>
</evidence>
<feature type="coiled-coil region" evidence="4">
    <location>
        <begin position="34"/>
        <end position="61"/>
    </location>
</feature>
<evidence type="ECO:0000313" key="7">
    <source>
        <dbReference type="EMBL" id="KAK9531996.1"/>
    </source>
</evidence>
<dbReference type="EMBL" id="JBCEZU010000089">
    <property type="protein sequence ID" value="KAK9531996.1"/>
    <property type="molecule type" value="Genomic_DNA"/>
</dbReference>
<sequence length="195" mass="21246">MVSSRVLVLVVVVSAVVGAQNLGFVQNPEKGPEEEDVRVLVQQLIARVDKLEREHEEERAKSQVAFSASLVNTELWTHQGPFDSDTTLLFKTVTTNIGNAYDPETGVFTAPVKGLYYIRFTGCVGNSGSLNAALLKNGSNMFAIFDTRGVHGSASNGMALVLEAGDRLSITLWKKQSIFDQTKLSTFSGFLVFPM</sequence>
<keyword evidence="2" id="KW-0964">Secreted</keyword>
<proteinExistence type="predicted"/>
<feature type="chain" id="PRO_5043945889" description="C1q domain-containing protein" evidence="5">
    <location>
        <begin position="20"/>
        <end position="195"/>
    </location>
</feature>
<keyword evidence="4" id="KW-0175">Coiled coil</keyword>
<name>A0AAW1FAU3_ZOAVI</name>
<reference evidence="7 8" key="1">
    <citation type="journal article" date="2024" name="Genome Biol. Evol.">
        <title>Chromosome-level genome assembly of the viviparous eelpout Zoarces viviparus.</title>
        <authorList>
            <person name="Fuhrmann N."/>
            <person name="Brasseur M.V."/>
            <person name="Bakowski C.E."/>
            <person name="Podsiadlowski L."/>
            <person name="Prost S."/>
            <person name="Krehenwinkel H."/>
            <person name="Mayer C."/>
        </authorList>
    </citation>
    <scope>NUCLEOTIDE SEQUENCE [LARGE SCALE GENOMIC DNA]</scope>
    <source>
        <strain evidence="7">NO-MEL_2022_Ind0_liver</strain>
    </source>
</reference>
<evidence type="ECO:0000259" key="6">
    <source>
        <dbReference type="PROSITE" id="PS50871"/>
    </source>
</evidence>
<dbReference type="SMART" id="SM00110">
    <property type="entry name" value="C1Q"/>
    <property type="match status" value="1"/>
</dbReference>
<evidence type="ECO:0000313" key="8">
    <source>
        <dbReference type="Proteomes" id="UP001488805"/>
    </source>
</evidence>
<evidence type="ECO:0000256" key="1">
    <source>
        <dbReference type="ARBA" id="ARBA00004613"/>
    </source>
</evidence>
<feature type="signal peptide" evidence="5">
    <location>
        <begin position="1"/>
        <end position="19"/>
    </location>
</feature>
<dbReference type="SUPFAM" id="SSF49842">
    <property type="entry name" value="TNF-like"/>
    <property type="match status" value="1"/>
</dbReference>
<dbReference type="PROSITE" id="PS50871">
    <property type="entry name" value="C1Q"/>
    <property type="match status" value="1"/>
</dbReference>
<dbReference type="PANTHER" id="PTHR22923">
    <property type="entry name" value="CEREBELLIN-RELATED"/>
    <property type="match status" value="1"/>
</dbReference>
<dbReference type="AlphaFoldDB" id="A0AAW1FAU3"/>
<keyword evidence="3 5" id="KW-0732">Signal</keyword>
<dbReference type="InterPro" id="IPR008983">
    <property type="entry name" value="Tumour_necrosis_fac-like_dom"/>
</dbReference>